<dbReference type="RefSeq" id="WP_209884805.1">
    <property type="nucleotide sequence ID" value="NZ_JAGGMR010000001.1"/>
</dbReference>
<sequence>MESSAHTIGNQVAVVGGGISGIAAACRLEQAGYRVDLIESTGTLGGRCGINRLGERPVMMGGKNIGHNYATLRALLADLGVHLYEPFGINTSRMIDGKLTTLDSQHLFSEMRKSLGRIGSRKDVGKLLYLGTRVKSNVENRFLGSPAFTKIAAKSDHIPLSEHFGPDLTQNLFRPMTVRMNGAEPDEVYLGTFGTNLAMMLDNYDQLTHGIEPAFEALSKRVTVRLHSRVDGLVVRHGRVTGLRVVTGDEPPVEQHYDGVVLAVPAYAAAAIVKSELPSLSGLLLGVNYFPATVAVVEYDRPVFSPAIRAIALDDGPCSNAGVYGVNDLNVVRYTFSGRAARPLPSADQLAGWIEDAQARIQEMLGVGKVERVRMVTQQWDSAYCGYLPFHGDFLSQINSQAHSLAGLELAGDYLLGAPLEACARSGFEAARRLLSGAAQPSYNG</sequence>
<proteinExistence type="predicted"/>
<feature type="domain" description="Amine oxidase" evidence="1">
    <location>
        <begin position="19"/>
        <end position="435"/>
    </location>
</feature>
<name>A0ABS4Q8C3_9NOCA</name>
<evidence type="ECO:0000313" key="2">
    <source>
        <dbReference type="EMBL" id="MBP2187902.1"/>
    </source>
</evidence>
<dbReference type="InterPro" id="IPR002937">
    <property type="entry name" value="Amino_oxidase"/>
</dbReference>
<keyword evidence="3" id="KW-1185">Reference proteome</keyword>
<reference evidence="2 3" key="1">
    <citation type="submission" date="2021-03" db="EMBL/GenBank/DDBJ databases">
        <title>Sequencing the genomes of 1000 actinobacteria strains.</title>
        <authorList>
            <person name="Klenk H.-P."/>
        </authorList>
    </citation>
    <scope>NUCLEOTIDE SEQUENCE [LARGE SCALE GENOMIC DNA]</scope>
    <source>
        <strain evidence="2 3">DSM 45516</strain>
    </source>
</reference>
<comment type="caution">
    <text evidence="2">The sequence shown here is derived from an EMBL/GenBank/DDBJ whole genome shotgun (WGS) entry which is preliminary data.</text>
</comment>
<dbReference type="EMBL" id="JAGGMR010000001">
    <property type="protein sequence ID" value="MBP2187902.1"/>
    <property type="molecule type" value="Genomic_DNA"/>
</dbReference>
<protein>
    <submittedName>
        <fullName evidence="2">Oxygen-dependent protoporphyrinogen oxidase</fullName>
        <ecNumber evidence="2">1.3.3.4</ecNumber>
    </submittedName>
</protein>
<dbReference type="Pfam" id="PF01593">
    <property type="entry name" value="Amino_oxidase"/>
    <property type="match status" value="1"/>
</dbReference>
<dbReference type="InterPro" id="IPR036188">
    <property type="entry name" value="FAD/NAD-bd_sf"/>
</dbReference>
<dbReference type="Gene3D" id="3.50.50.60">
    <property type="entry name" value="FAD/NAD(P)-binding domain"/>
    <property type="match status" value="1"/>
</dbReference>
<dbReference type="Proteomes" id="UP001519325">
    <property type="component" value="Unassembled WGS sequence"/>
</dbReference>
<dbReference type="SUPFAM" id="SSF51905">
    <property type="entry name" value="FAD/NAD(P)-binding domain"/>
    <property type="match status" value="1"/>
</dbReference>
<evidence type="ECO:0000259" key="1">
    <source>
        <dbReference type="Pfam" id="PF01593"/>
    </source>
</evidence>
<evidence type="ECO:0000313" key="3">
    <source>
        <dbReference type="Proteomes" id="UP001519325"/>
    </source>
</evidence>
<dbReference type="InterPro" id="IPR050464">
    <property type="entry name" value="Zeta_carotene_desat/Oxidored"/>
</dbReference>
<gene>
    <name evidence="2" type="ORF">BJ987_000803</name>
</gene>
<keyword evidence="2" id="KW-0560">Oxidoreductase</keyword>
<organism evidence="2 3">
    <name type="scientific">Nocardia goodfellowii</name>
    <dbReference type="NCBI Taxonomy" id="882446"/>
    <lineage>
        <taxon>Bacteria</taxon>
        <taxon>Bacillati</taxon>
        <taxon>Actinomycetota</taxon>
        <taxon>Actinomycetes</taxon>
        <taxon>Mycobacteriales</taxon>
        <taxon>Nocardiaceae</taxon>
        <taxon>Nocardia</taxon>
    </lineage>
</organism>
<dbReference type="EC" id="1.3.3.4" evidence="2"/>
<dbReference type="GO" id="GO:0004729">
    <property type="term" value="F:oxygen-dependent protoporphyrinogen oxidase activity"/>
    <property type="evidence" value="ECO:0007669"/>
    <property type="project" value="UniProtKB-EC"/>
</dbReference>
<accession>A0ABS4Q8C3</accession>
<dbReference type="PANTHER" id="PTHR42923">
    <property type="entry name" value="PROTOPORPHYRINOGEN OXIDASE"/>
    <property type="match status" value="1"/>
</dbReference>